<evidence type="ECO:0000313" key="4">
    <source>
        <dbReference type="EMBL" id="CAL6115158.1"/>
    </source>
</evidence>
<gene>
    <name evidence="1" type="ORF">HINF_LOCUS12658</name>
    <name evidence="2" type="ORF">HINF_LOCUS12660</name>
    <name evidence="3" type="ORF">HINF_LOCUS78498</name>
    <name evidence="4" type="ORF">HINF_LOCUS78500</name>
</gene>
<evidence type="ECO:0000313" key="1">
    <source>
        <dbReference type="EMBL" id="CAI9925013.1"/>
    </source>
</evidence>
<sequence length="129" mass="15022">MQYAQLCFVNISCIFELYRFEVQTVACYDQVELVLISLNIVSLYFQGFAQHRHIESQNTAFPYIVDIFIKQFKHTVSCVASTVQRSESLDIIEWTQQLLTIFYVCSWKTNYVMISGSRTIVLLRTNAIS</sequence>
<reference evidence="2" key="1">
    <citation type="submission" date="2023-06" db="EMBL/GenBank/DDBJ databases">
        <authorList>
            <person name="Kurt Z."/>
        </authorList>
    </citation>
    <scope>NUCLEOTIDE SEQUENCE</scope>
</reference>
<organism evidence="2">
    <name type="scientific">Hexamita inflata</name>
    <dbReference type="NCBI Taxonomy" id="28002"/>
    <lineage>
        <taxon>Eukaryota</taxon>
        <taxon>Metamonada</taxon>
        <taxon>Diplomonadida</taxon>
        <taxon>Hexamitidae</taxon>
        <taxon>Hexamitinae</taxon>
        <taxon>Hexamita</taxon>
    </lineage>
</organism>
<accession>A0AA86TQW2</accession>
<reference evidence="3 5" key="2">
    <citation type="submission" date="2024-07" db="EMBL/GenBank/DDBJ databases">
        <authorList>
            <person name="Akdeniz Z."/>
        </authorList>
    </citation>
    <scope>NUCLEOTIDE SEQUENCE [LARGE SCALE GENOMIC DNA]</scope>
</reference>
<dbReference type="EMBL" id="CAXDID020000860">
    <property type="protein sequence ID" value="CAL6115158.1"/>
    <property type="molecule type" value="Genomic_DNA"/>
</dbReference>
<evidence type="ECO:0000313" key="3">
    <source>
        <dbReference type="EMBL" id="CAL6115154.1"/>
    </source>
</evidence>
<evidence type="ECO:0000313" key="5">
    <source>
        <dbReference type="Proteomes" id="UP001642409"/>
    </source>
</evidence>
<protein>
    <submittedName>
        <fullName evidence="3">Hypothetical_protein</fullName>
    </submittedName>
</protein>
<dbReference type="EMBL" id="CATOUU010000333">
    <property type="protein sequence ID" value="CAI9925013.1"/>
    <property type="molecule type" value="Genomic_DNA"/>
</dbReference>
<name>A0AA86TQW2_9EUKA</name>
<evidence type="ECO:0000313" key="2">
    <source>
        <dbReference type="EMBL" id="CAI9925015.1"/>
    </source>
</evidence>
<dbReference type="Proteomes" id="UP001642409">
    <property type="component" value="Unassembled WGS sequence"/>
</dbReference>
<keyword evidence="5" id="KW-1185">Reference proteome</keyword>
<comment type="caution">
    <text evidence="2">The sequence shown here is derived from an EMBL/GenBank/DDBJ whole genome shotgun (WGS) entry which is preliminary data.</text>
</comment>
<dbReference type="EMBL" id="CAXDID020000860">
    <property type="protein sequence ID" value="CAL6115154.1"/>
    <property type="molecule type" value="Genomic_DNA"/>
</dbReference>
<proteinExistence type="predicted"/>
<dbReference type="EMBL" id="CATOUU010000333">
    <property type="protein sequence ID" value="CAI9925015.1"/>
    <property type="molecule type" value="Genomic_DNA"/>
</dbReference>
<dbReference type="AlphaFoldDB" id="A0AA86TQW2"/>